<accession>T1L055</accession>
<dbReference type="AlphaFoldDB" id="T1L055"/>
<dbReference type="HOGENOM" id="CLU_2457698_0_0_1"/>
<evidence type="ECO:0000313" key="1">
    <source>
        <dbReference type="EnsemblMetazoa" id="tetur29g01260.1"/>
    </source>
</evidence>
<dbReference type="Proteomes" id="UP000015104">
    <property type="component" value="Unassembled WGS sequence"/>
</dbReference>
<keyword evidence="2" id="KW-1185">Reference proteome</keyword>
<protein>
    <submittedName>
        <fullName evidence="1">Uncharacterized protein</fullName>
    </submittedName>
</protein>
<reference evidence="1" key="2">
    <citation type="submission" date="2015-06" db="UniProtKB">
        <authorList>
            <consortium name="EnsemblMetazoa"/>
        </authorList>
    </citation>
    <scope>IDENTIFICATION</scope>
</reference>
<proteinExistence type="predicted"/>
<name>T1L055_TETUR</name>
<dbReference type="EMBL" id="CAEY01000762">
    <property type="status" value="NOT_ANNOTATED_CDS"/>
    <property type="molecule type" value="Genomic_DNA"/>
</dbReference>
<sequence>MVMKIIDETHFENDKKLKDIHGRLQNTTKGCRNNIFNNEEIFYISSAVDAAIRALELTLQRKLEIKDELSGDQNDAISKVKQIIDASLD</sequence>
<evidence type="ECO:0000313" key="2">
    <source>
        <dbReference type="Proteomes" id="UP000015104"/>
    </source>
</evidence>
<dbReference type="EnsemblMetazoa" id="tetur29g01260.1">
    <property type="protein sequence ID" value="tetur29g01260.1"/>
    <property type="gene ID" value="tetur29g01260"/>
</dbReference>
<reference evidence="2" key="1">
    <citation type="submission" date="2011-08" db="EMBL/GenBank/DDBJ databases">
        <authorList>
            <person name="Rombauts S."/>
        </authorList>
    </citation>
    <scope>NUCLEOTIDE SEQUENCE</scope>
    <source>
        <strain evidence="2">London</strain>
    </source>
</reference>
<organism evidence="1 2">
    <name type="scientific">Tetranychus urticae</name>
    <name type="common">Two-spotted spider mite</name>
    <dbReference type="NCBI Taxonomy" id="32264"/>
    <lineage>
        <taxon>Eukaryota</taxon>
        <taxon>Metazoa</taxon>
        <taxon>Ecdysozoa</taxon>
        <taxon>Arthropoda</taxon>
        <taxon>Chelicerata</taxon>
        <taxon>Arachnida</taxon>
        <taxon>Acari</taxon>
        <taxon>Acariformes</taxon>
        <taxon>Trombidiformes</taxon>
        <taxon>Prostigmata</taxon>
        <taxon>Eleutherengona</taxon>
        <taxon>Raphignathae</taxon>
        <taxon>Tetranychoidea</taxon>
        <taxon>Tetranychidae</taxon>
        <taxon>Tetranychus</taxon>
    </lineage>
</organism>